<evidence type="ECO:0000313" key="2">
    <source>
        <dbReference type="Proteomes" id="UP000006073"/>
    </source>
</evidence>
<reference evidence="1 2" key="1">
    <citation type="journal article" date="2013" name="Genome Announc.">
        <title>Draft Genome Sequence of Indibacter alkaliphilus Strain LW1T, Isolated from Lonar Lake, a Haloalkaline Lake in the Buldana District of Maharashtra, India.</title>
        <authorList>
            <person name="Singh A."/>
            <person name="Kumar Jangir P."/>
            <person name="Sharma R."/>
            <person name="Singh A."/>
            <person name="Kumar Pinnaka A."/>
            <person name="Shivaji S."/>
        </authorList>
    </citation>
    <scope>NUCLEOTIDE SEQUENCE [LARGE SCALE GENOMIC DNA]</scope>
    <source>
        <strain evidence="2">CCUG 57479 / KCTC 22604 / LW1</strain>
    </source>
</reference>
<evidence type="ECO:0000313" key="1">
    <source>
        <dbReference type="EMBL" id="EOZ98455.1"/>
    </source>
</evidence>
<accession>S2DMM6</accession>
<protein>
    <submittedName>
        <fullName evidence="1">Uncharacterized protein</fullName>
    </submittedName>
</protein>
<dbReference type="RefSeq" id="WP_009032432.1">
    <property type="nucleotide sequence ID" value="NZ_ALWO02000023.1"/>
</dbReference>
<proteinExistence type="predicted"/>
<dbReference type="OrthoDB" id="839304at2"/>
<gene>
    <name evidence="1" type="ORF">A33Q_1109</name>
</gene>
<dbReference type="Proteomes" id="UP000006073">
    <property type="component" value="Unassembled WGS sequence"/>
</dbReference>
<comment type="caution">
    <text evidence="1">The sequence shown here is derived from an EMBL/GenBank/DDBJ whole genome shotgun (WGS) entry which is preliminary data.</text>
</comment>
<name>S2DMM6_INDAL</name>
<organism evidence="1 2">
    <name type="scientific">Indibacter alkaliphilus (strain CCUG 57479 / KCTC 22604 / LW1)</name>
    <dbReference type="NCBI Taxonomy" id="1189612"/>
    <lineage>
        <taxon>Bacteria</taxon>
        <taxon>Pseudomonadati</taxon>
        <taxon>Bacteroidota</taxon>
        <taxon>Cytophagia</taxon>
        <taxon>Cytophagales</taxon>
        <taxon>Cyclobacteriaceae</taxon>
    </lineage>
</organism>
<dbReference type="EMBL" id="ALWO02000023">
    <property type="protein sequence ID" value="EOZ98455.1"/>
    <property type="molecule type" value="Genomic_DNA"/>
</dbReference>
<sequence length="92" mass="10678">MQIISIHGAFLINLDRTNPDKLVVKSTLKSPLQRIFDEKRIYPLDQEKFKYAVSVCKQELAHVLIMMIKEIDYADFEQFVSELNLSSDQAFA</sequence>
<keyword evidence="2" id="KW-1185">Reference proteome</keyword>
<dbReference type="AlphaFoldDB" id="S2DMM6"/>